<name>A0A3S2U8L2_9BACI</name>
<sequence length="262" mass="30338">MSVYAVEYIKDVEEGEMAAKLFLCSDGNIYIVKLMSNPNGRRSLFNELVAYRLGTLLHLPIATGQVIIFSKQKLKDPKLLKRMAIEEGPHFGSLLINNASMYTPGKLNHCKNTSTLPEIIVFDHWISNYDRKDEPQNILITGQKPYQLAYIDHADAFNGPEWTIESLNYYTWNSQVIWGSTYDEFVPYIDNADPFRLALIKLESIKDEQLAAAFGRDIPSEWQVSKEEVKALLFHLIIRKRQMNKLIPELRRYFPIWNSSKF</sequence>
<dbReference type="AlphaFoldDB" id="A0A3S2U8L2"/>
<dbReference type="EMBL" id="RZTZ01000008">
    <property type="protein sequence ID" value="RVT59888.1"/>
    <property type="molecule type" value="Genomic_DNA"/>
</dbReference>
<keyword evidence="3" id="KW-1185">Reference proteome</keyword>
<feature type="domain" description="HipA-like kinase" evidence="1">
    <location>
        <begin position="7"/>
        <end position="229"/>
    </location>
</feature>
<proteinExistence type="predicted"/>
<reference evidence="2 3" key="1">
    <citation type="submission" date="2019-01" db="EMBL/GenBank/DDBJ databases">
        <title>Bacillus sp. M5HDSG1-1, whole genome shotgun sequence.</title>
        <authorList>
            <person name="Tuo L."/>
        </authorList>
    </citation>
    <scope>NUCLEOTIDE SEQUENCE [LARGE SCALE GENOMIC DNA]</scope>
    <source>
        <strain evidence="2 3">M5HDSG1-1</strain>
    </source>
</reference>
<evidence type="ECO:0000313" key="3">
    <source>
        <dbReference type="Proteomes" id="UP000288024"/>
    </source>
</evidence>
<dbReference type="Pfam" id="PF20613">
    <property type="entry name" value="HipA_2"/>
    <property type="match status" value="1"/>
</dbReference>
<evidence type="ECO:0000313" key="2">
    <source>
        <dbReference type="EMBL" id="RVT59888.1"/>
    </source>
</evidence>
<evidence type="ECO:0000259" key="1">
    <source>
        <dbReference type="Pfam" id="PF20613"/>
    </source>
</evidence>
<dbReference type="RefSeq" id="WP_127739668.1">
    <property type="nucleotide sequence ID" value="NZ_RZTZ01000008.1"/>
</dbReference>
<protein>
    <recommendedName>
        <fullName evidence="1">HipA-like kinase domain-containing protein</fullName>
    </recommendedName>
</protein>
<organism evidence="2 3">
    <name type="scientific">Niallia taxi</name>
    <dbReference type="NCBI Taxonomy" id="2499688"/>
    <lineage>
        <taxon>Bacteria</taxon>
        <taxon>Bacillati</taxon>
        <taxon>Bacillota</taxon>
        <taxon>Bacilli</taxon>
        <taxon>Bacillales</taxon>
        <taxon>Bacillaceae</taxon>
        <taxon>Niallia</taxon>
    </lineage>
</organism>
<comment type="caution">
    <text evidence="2">The sequence shown here is derived from an EMBL/GenBank/DDBJ whole genome shotgun (WGS) entry which is preliminary data.</text>
</comment>
<dbReference type="Proteomes" id="UP000288024">
    <property type="component" value="Unassembled WGS sequence"/>
</dbReference>
<accession>A0A3S2U8L2</accession>
<gene>
    <name evidence="2" type="ORF">EM808_18390</name>
</gene>
<dbReference type="InterPro" id="IPR046748">
    <property type="entry name" value="HipA_2"/>
</dbReference>